<protein>
    <submittedName>
        <fullName evidence="1">Uncharacterized protein</fullName>
    </submittedName>
</protein>
<dbReference type="RefSeq" id="WP_323335113.1">
    <property type="nucleotide sequence ID" value="NZ_JAYFSI010000014.1"/>
</dbReference>
<gene>
    <name evidence="1" type="ORF">VA596_41705</name>
</gene>
<organism evidence="1 2">
    <name type="scientific">Amycolatopsis heterodermiae</name>
    <dbReference type="NCBI Taxonomy" id="3110235"/>
    <lineage>
        <taxon>Bacteria</taxon>
        <taxon>Bacillati</taxon>
        <taxon>Actinomycetota</taxon>
        <taxon>Actinomycetes</taxon>
        <taxon>Pseudonocardiales</taxon>
        <taxon>Pseudonocardiaceae</taxon>
        <taxon>Amycolatopsis</taxon>
    </lineage>
</organism>
<comment type="caution">
    <text evidence="1">The sequence shown here is derived from an EMBL/GenBank/DDBJ whole genome shotgun (WGS) entry which is preliminary data.</text>
</comment>
<sequence>MAGLGEPLLPPDAKKTYSIKAPRETHWRTASCAEVECEGREHGWVMLIDETTELGQRQAHYIRKVSGRRFRAETENGLTSFTFEPGQTCFTEHEVPLGKPELYVVRDGDLRETLQQVGQRKGNVRVHTRPEDWADDFATHQQKIADAIQEG</sequence>
<dbReference type="Proteomes" id="UP001304298">
    <property type="component" value="Unassembled WGS sequence"/>
</dbReference>
<reference evidence="1 2" key="1">
    <citation type="submission" date="2023-12" db="EMBL/GenBank/DDBJ databases">
        <title>Amycolatopsis sp. V23-08.</title>
        <authorList>
            <person name="Somphong A."/>
        </authorList>
    </citation>
    <scope>NUCLEOTIDE SEQUENCE [LARGE SCALE GENOMIC DNA]</scope>
    <source>
        <strain evidence="1 2">V23-08</strain>
    </source>
</reference>
<keyword evidence="2" id="KW-1185">Reference proteome</keyword>
<accession>A0ABU5RII9</accession>
<dbReference type="EMBL" id="JAYFSI010000014">
    <property type="protein sequence ID" value="MEA5366103.1"/>
    <property type="molecule type" value="Genomic_DNA"/>
</dbReference>
<name>A0ABU5RII9_9PSEU</name>
<proteinExistence type="predicted"/>
<evidence type="ECO:0000313" key="2">
    <source>
        <dbReference type="Proteomes" id="UP001304298"/>
    </source>
</evidence>
<evidence type="ECO:0000313" key="1">
    <source>
        <dbReference type="EMBL" id="MEA5366103.1"/>
    </source>
</evidence>